<dbReference type="FunFam" id="2.40.50.100:FF:000060">
    <property type="entry name" value="Apicoplast ribosomal protein L27"/>
    <property type="match status" value="1"/>
</dbReference>
<dbReference type="AlphaFoldDB" id="A0A9N8HTY2"/>
<dbReference type="Gene3D" id="2.40.50.100">
    <property type="match status" value="1"/>
</dbReference>
<name>A0A9N8HTY2_9STRA</name>
<feature type="region of interest" description="Disordered" evidence="4">
    <location>
        <begin position="23"/>
        <end position="52"/>
    </location>
</feature>
<evidence type="ECO:0000256" key="1">
    <source>
        <dbReference type="ARBA" id="ARBA00010797"/>
    </source>
</evidence>
<evidence type="ECO:0000256" key="2">
    <source>
        <dbReference type="ARBA" id="ARBA00022980"/>
    </source>
</evidence>
<keyword evidence="2" id="KW-0689">Ribosomal protein</keyword>
<dbReference type="Pfam" id="PF01016">
    <property type="entry name" value="Ribosomal_L27"/>
    <property type="match status" value="1"/>
</dbReference>
<dbReference type="PANTHER" id="PTHR15893">
    <property type="entry name" value="RIBOSOMAL PROTEIN L27"/>
    <property type="match status" value="1"/>
</dbReference>
<comment type="caution">
    <text evidence="5">The sequence shown here is derived from an EMBL/GenBank/DDBJ whole genome shotgun (WGS) entry which is preliminary data.</text>
</comment>
<dbReference type="PROSITE" id="PS00831">
    <property type="entry name" value="RIBOSOMAL_L27"/>
    <property type="match status" value="1"/>
</dbReference>
<organism evidence="5 6">
    <name type="scientific">Seminavis robusta</name>
    <dbReference type="NCBI Taxonomy" id="568900"/>
    <lineage>
        <taxon>Eukaryota</taxon>
        <taxon>Sar</taxon>
        <taxon>Stramenopiles</taxon>
        <taxon>Ochrophyta</taxon>
        <taxon>Bacillariophyta</taxon>
        <taxon>Bacillariophyceae</taxon>
        <taxon>Bacillariophycidae</taxon>
        <taxon>Naviculales</taxon>
        <taxon>Naviculaceae</taxon>
        <taxon>Seminavis</taxon>
    </lineage>
</organism>
<dbReference type="NCBIfam" id="TIGR00062">
    <property type="entry name" value="L27"/>
    <property type="match status" value="1"/>
</dbReference>
<evidence type="ECO:0000256" key="3">
    <source>
        <dbReference type="ARBA" id="ARBA00023274"/>
    </source>
</evidence>
<proteinExistence type="inferred from homology"/>
<accession>A0A9N8HTY2</accession>
<keyword evidence="6" id="KW-1185">Reference proteome</keyword>
<dbReference type="PRINTS" id="PR00063">
    <property type="entry name" value="RIBOSOMALL27"/>
</dbReference>
<dbReference type="OrthoDB" id="1867012at2759"/>
<dbReference type="Proteomes" id="UP001153069">
    <property type="component" value="Unassembled WGS sequence"/>
</dbReference>
<dbReference type="GO" id="GO:0003735">
    <property type="term" value="F:structural constituent of ribosome"/>
    <property type="evidence" value="ECO:0007669"/>
    <property type="project" value="InterPro"/>
</dbReference>
<dbReference type="PANTHER" id="PTHR15893:SF0">
    <property type="entry name" value="LARGE RIBOSOMAL SUBUNIT PROTEIN BL27M"/>
    <property type="match status" value="1"/>
</dbReference>
<evidence type="ECO:0000256" key="4">
    <source>
        <dbReference type="SAM" id="MobiDB-lite"/>
    </source>
</evidence>
<protein>
    <submittedName>
        <fullName evidence="5">Protein L27</fullName>
    </submittedName>
</protein>
<dbReference type="EMBL" id="CAICTM010001326">
    <property type="protein sequence ID" value="CAB9522658.1"/>
    <property type="molecule type" value="Genomic_DNA"/>
</dbReference>
<reference evidence="5" key="1">
    <citation type="submission" date="2020-06" db="EMBL/GenBank/DDBJ databases">
        <authorList>
            <consortium name="Plant Systems Biology data submission"/>
        </authorList>
    </citation>
    <scope>NUCLEOTIDE SEQUENCE</scope>
    <source>
        <strain evidence="5">D6</strain>
    </source>
</reference>
<evidence type="ECO:0000313" key="5">
    <source>
        <dbReference type="EMBL" id="CAB9522658.1"/>
    </source>
</evidence>
<dbReference type="GO" id="GO:0006412">
    <property type="term" value="P:translation"/>
    <property type="evidence" value="ECO:0007669"/>
    <property type="project" value="InterPro"/>
</dbReference>
<sequence length="125" mass="13671">MSTSISLLWRTSQQVALRRPVPSFPSTATVRGMATKKQGGSSGNGRDSAGRRLGIKLYPGMKAKAGSIVIRQRGAKFRPGDNVGMGKDHTIFATQPGVVQFSRHPYHKKKRHIVSILQQEEQAMA</sequence>
<evidence type="ECO:0000313" key="6">
    <source>
        <dbReference type="Proteomes" id="UP001153069"/>
    </source>
</evidence>
<dbReference type="HAMAP" id="MF_00539">
    <property type="entry name" value="Ribosomal_bL27"/>
    <property type="match status" value="1"/>
</dbReference>
<dbReference type="GO" id="GO:0005762">
    <property type="term" value="C:mitochondrial large ribosomal subunit"/>
    <property type="evidence" value="ECO:0007669"/>
    <property type="project" value="TreeGrafter"/>
</dbReference>
<dbReference type="InterPro" id="IPR018261">
    <property type="entry name" value="Ribosomal_bL27_CS"/>
</dbReference>
<dbReference type="InterPro" id="IPR001684">
    <property type="entry name" value="Ribosomal_bL27"/>
</dbReference>
<keyword evidence="3" id="KW-0687">Ribonucleoprotein</keyword>
<comment type="similarity">
    <text evidence="1">Belongs to the bacterial ribosomal protein bL27 family.</text>
</comment>
<gene>
    <name evidence="5" type="ORF">SEMRO_1328_G263130.1</name>
</gene>
<dbReference type="SUPFAM" id="SSF110324">
    <property type="entry name" value="Ribosomal L27 protein-like"/>
    <property type="match status" value="1"/>
</dbReference>